<dbReference type="Proteomes" id="UP000798662">
    <property type="component" value="Chromosome 2"/>
</dbReference>
<reference evidence="1" key="1">
    <citation type="submission" date="2019-11" db="EMBL/GenBank/DDBJ databases">
        <title>Nori genome reveals adaptations in red seaweeds to the harsh intertidal environment.</title>
        <authorList>
            <person name="Wang D."/>
            <person name="Mao Y."/>
        </authorList>
    </citation>
    <scope>NUCLEOTIDE SEQUENCE</scope>
    <source>
        <tissue evidence="1">Gametophyte</tissue>
    </source>
</reference>
<gene>
    <name evidence="1" type="ORF">I4F81_008566</name>
</gene>
<evidence type="ECO:0000313" key="1">
    <source>
        <dbReference type="EMBL" id="KAK1866046.1"/>
    </source>
</evidence>
<evidence type="ECO:0000313" key="2">
    <source>
        <dbReference type="Proteomes" id="UP000798662"/>
    </source>
</evidence>
<proteinExistence type="predicted"/>
<accession>A0ACC3C8H3</accession>
<comment type="caution">
    <text evidence="1">The sequence shown here is derived from an EMBL/GenBank/DDBJ whole genome shotgun (WGS) entry which is preliminary data.</text>
</comment>
<organism evidence="1 2">
    <name type="scientific">Pyropia yezoensis</name>
    <name type="common">Susabi-nori</name>
    <name type="synonym">Porphyra yezoensis</name>
    <dbReference type="NCBI Taxonomy" id="2788"/>
    <lineage>
        <taxon>Eukaryota</taxon>
        <taxon>Rhodophyta</taxon>
        <taxon>Bangiophyceae</taxon>
        <taxon>Bangiales</taxon>
        <taxon>Bangiaceae</taxon>
        <taxon>Pyropia</taxon>
    </lineage>
</organism>
<keyword evidence="2" id="KW-1185">Reference proteome</keyword>
<sequence>MAPAVFAAVGRRTVAAVATARQAAATATFIVNAAVRSPGTFLPVSRGVAAPSRGVAIRGLSEKVVRGHAHASVSSAGVSRGSIGGVGDGSGGGGGGSAASVSGEFSRPHYVSAPPSPPQPARPRPASLDPAEVVKFNAQAANWWDPDGGPSAALHALNPLRIAYIRAAAEMYGRAGRGEGDAAPAATSAAAVTTVPRHPAGLAAAAAAGAAVATATPSYPAGPPASAATGASVTGTAVPARHLTGTPPPSTHFPPPPLRPLAGIAALDVGCAGGLVAEPLARLGASVYGIDVSPAGVAVAAAHAVAVDGPAALSASRLSYKVAGVEGLGDGVTYDLVTCMEVVEHVAAPRNFLAALASRVAPGGVLVLSTLNRTAAAWVLGVVAAERVLGWVPPGTHEWGRFVAPGEVVAALAEVAPALEVVDVCGLSYRPLSRRFELSDDVSINYMLTAVRPADGPKHGTHMRG</sequence>
<dbReference type="EMBL" id="CM020619">
    <property type="protein sequence ID" value="KAK1866046.1"/>
    <property type="molecule type" value="Genomic_DNA"/>
</dbReference>
<name>A0ACC3C8H3_PYRYE</name>
<protein>
    <submittedName>
        <fullName evidence="1">Uncharacterized protein</fullName>
    </submittedName>
</protein>